<dbReference type="PATRIC" id="fig|55758.3.peg.464"/>
<dbReference type="Pfam" id="PF01944">
    <property type="entry name" value="SpoIIM"/>
    <property type="match status" value="1"/>
</dbReference>
<dbReference type="PANTHER" id="PTHR35337:SF1">
    <property type="entry name" value="SLR1478 PROTEIN"/>
    <property type="match status" value="1"/>
</dbReference>
<dbReference type="InterPro" id="IPR002798">
    <property type="entry name" value="SpoIIM-like"/>
</dbReference>
<keyword evidence="1" id="KW-0812">Transmembrane</keyword>
<feature type="transmembrane region" description="Helical" evidence="1">
    <location>
        <begin position="86"/>
        <end position="103"/>
    </location>
</feature>
<feature type="transmembrane region" description="Helical" evidence="1">
    <location>
        <begin position="186"/>
        <end position="206"/>
    </location>
</feature>
<keyword evidence="1" id="KW-0472">Membrane</keyword>
<feature type="transmembrane region" description="Helical" evidence="1">
    <location>
        <begin position="110"/>
        <end position="129"/>
    </location>
</feature>
<evidence type="ECO:0000313" key="2">
    <source>
        <dbReference type="EMBL" id="KZX16987.1"/>
    </source>
</evidence>
<evidence type="ECO:0000313" key="3">
    <source>
        <dbReference type="Proteomes" id="UP000077066"/>
    </source>
</evidence>
<sequence>MRKDNKYYINFLLNEIRLAFVENKFILLFATLIFVIPMFLGYYFHDAFSSFLDPMINSFKDQVTSGEIKLETGGIFLNNVKVALSLYYLAIFLGIFAIALLAYNGLFIGYYASGSNLLSFSILVLPHGILELPGIIIAGAAGFTLLIFCILFIKDIILNFMNSTDNSINNIIELIKNSYNKNFRKLVQSFILLAVSVLMILIAAVIEANLTLSIAKTIFDFLH</sequence>
<evidence type="ECO:0008006" key="4">
    <source>
        <dbReference type="Google" id="ProtNLM"/>
    </source>
</evidence>
<evidence type="ECO:0000256" key="1">
    <source>
        <dbReference type="SAM" id="Phobius"/>
    </source>
</evidence>
<name>A0A166CUT7_9EURY</name>
<proteinExistence type="predicted"/>
<dbReference type="EMBL" id="LWMT01000055">
    <property type="protein sequence ID" value="KZX16987.1"/>
    <property type="molecule type" value="Genomic_DNA"/>
</dbReference>
<accession>A0A166CUT7</accession>
<dbReference type="AlphaFoldDB" id="A0A166CUT7"/>
<comment type="caution">
    <text evidence="2">The sequence shown here is derived from an EMBL/GenBank/DDBJ whole genome shotgun (WGS) entry which is preliminary data.</text>
</comment>
<protein>
    <recommendedName>
        <fullName evidence="4">Stage II sporulation protein M</fullName>
    </recommendedName>
</protein>
<dbReference type="PANTHER" id="PTHR35337">
    <property type="entry name" value="SLR1478 PROTEIN"/>
    <property type="match status" value="1"/>
</dbReference>
<dbReference type="Proteomes" id="UP000077066">
    <property type="component" value="Unassembled WGS sequence"/>
</dbReference>
<keyword evidence="1" id="KW-1133">Transmembrane helix</keyword>
<feature type="transmembrane region" description="Helical" evidence="1">
    <location>
        <begin position="25"/>
        <end position="45"/>
    </location>
</feature>
<dbReference type="RefSeq" id="WP_084266261.1">
    <property type="nucleotide sequence ID" value="NZ_LWMT01000055.1"/>
</dbReference>
<dbReference type="STRING" id="55758.MBFIL_04150"/>
<gene>
    <name evidence="2" type="ORF">MBFIL_04150</name>
</gene>
<keyword evidence="3" id="KW-1185">Reference proteome</keyword>
<dbReference type="OrthoDB" id="86288at2157"/>
<organism evidence="2 3">
    <name type="scientific">Methanobrevibacter filiformis</name>
    <dbReference type="NCBI Taxonomy" id="55758"/>
    <lineage>
        <taxon>Archaea</taxon>
        <taxon>Methanobacteriati</taxon>
        <taxon>Methanobacteriota</taxon>
        <taxon>Methanomada group</taxon>
        <taxon>Methanobacteria</taxon>
        <taxon>Methanobacteriales</taxon>
        <taxon>Methanobacteriaceae</taxon>
        <taxon>Methanobrevibacter</taxon>
    </lineage>
</organism>
<feature type="transmembrane region" description="Helical" evidence="1">
    <location>
        <begin position="135"/>
        <end position="153"/>
    </location>
</feature>
<reference evidence="2 3" key="1">
    <citation type="submission" date="2016-04" db="EMBL/GenBank/DDBJ databases">
        <title>Genome sequence of Methanobrevibacter filiformis DSM 11501.</title>
        <authorList>
            <person name="Poehlein A."/>
            <person name="Seedorf H."/>
            <person name="Daniel R."/>
        </authorList>
    </citation>
    <scope>NUCLEOTIDE SEQUENCE [LARGE SCALE GENOMIC DNA]</scope>
    <source>
        <strain evidence="2 3">DSM 11501</strain>
    </source>
</reference>